<dbReference type="SUPFAM" id="SSF47413">
    <property type="entry name" value="lambda repressor-like DNA-binding domains"/>
    <property type="match status" value="1"/>
</dbReference>
<dbReference type="InterPro" id="IPR010982">
    <property type="entry name" value="Lambda_DNA-bd_dom_sf"/>
</dbReference>
<dbReference type="STRING" id="1314751.GCA_001591425_03042"/>
<organism evidence="2 3">
    <name type="scientific">Sutcliffiella cohnii</name>
    <dbReference type="NCBI Taxonomy" id="33932"/>
    <lineage>
        <taxon>Bacteria</taxon>
        <taxon>Bacillati</taxon>
        <taxon>Bacillota</taxon>
        <taxon>Bacilli</taxon>
        <taxon>Bacillales</taxon>
        <taxon>Bacillaceae</taxon>
        <taxon>Sutcliffiella</taxon>
    </lineage>
</organism>
<dbReference type="Pfam" id="PF01381">
    <property type="entry name" value="HTH_3"/>
    <property type="match status" value="1"/>
</dbReference>
<dbReference type="PROSITE" id="PS50943">
    <property type="entry name" value="HTH_CROC1"/>
    <property type="match status" value="1"/>
</dbReference>
<dbReference type="InterPro" id="IPR041315">
    <property type="entry name" value="PlcR_TPR"/>
</dbReference>
<gene>
    <name evidence="2" type="ORF">BC6307_20725</name>
</gene>
<dbReference type="SMART" id="SM00530">
    <property type="entry name" value="HTH_XRE"/>
    <property type="match status" value="1"/>
</dbReference>
<dbReference type="RefSeq" id="WP_066417923.1">
    <property type="nucleotide sequence ID" value="NZ_CP018866.1"/>
</dbReference>
<dbReference type="Pfam" id="PF18768">
    <property type="entry name" value="RNPP_C"/>
    <property type="match status" value="1"/>
</dbReference>
<evidence type="ECO:0000313" key="2">
    <source>
        <dbReference type="EMBL" id="AST93520.1"/>
    </source>
</evidence>
<dbReference type="KEGG" id="bcoh:BC6307_20725"/>
<protein>
    <recommendedName>
        <fullName evidence="1">HTH cro/C1-type domain-containing protein</fullName>
    </recommendedName>
</protein>
<evidence type="ECO:0000313" key="3">
    <source>
        <dbReference type="Proteomes" id="UP000215224"/>
    </source>
</evidence>
<dbReference type="PANTHER" id="PTHR37038:SF14">
    <property type="entry name" value="TRANSCRIPTIONAL ACTIVATOR"/>
    <property type="match status" value="1"/>
</dbReference>
<sequence>MISNEELGAIVKKIRKERNITQKELANGICCQTTISYLEKGKVFPSIDIMYYIAARLGVTIDYFFRTLEEEQNIYTNSTVAMIEKLTKEKRYEEVYELTAAERKNMKYTIFPHKYIQYIHWQYWRSAQYIGVVSWEKCVEELNNLTNHQKKEIPKLQDLRIKNVLANVLAENKQHEKAKQIYQELLQYDVDTQEYNKLKLKVFYNLTRLYVEDEEYHLAVETAQQGIHYSKKVEDMSAVGNLLFQIALCYFQLNEDKARTKQYFEQAKFFYEFLDHSIHVKYVETYLAHLEN</sequence>
<dbReference type="InterPro" id="IPR053163">
    <property type="entry name" value="HTH-type_regulator_Rgg"/>
</dbReference>
<dbReference type="AlphaFoldDB" id="A0A223KVP3"/>
<proteinExistence type="predicted"/>
<dbReference type="Gene3D" id="1.25.40.10">
    <property type="entry name" value="Tetratricopeptide repeat domain"/>
    <property type="match status" value="1"/>
</dbReference>
<dbReference type="Proteomes" id="UP000215224">
    <property type="component" value="Chromosome"/>
</dbReference>
<dbReference type="CDD" id="cd00093">
    <property type="entry name" value="HTH_XRE"/>
    <property type="match status" value="1"/>
</dbReference>
<dbReference type="InterPro" id="IPR011990">
    <property type="entry name" value="TPR-like_helical_dom_sf"/>
</dbReference>
<dbReference type="EMBL" id="CP018866">
    <property type="protein sequence ID" value="AST93520.1"/>
    <property type="molecule type" value="Genomic_DNA"/>
</dbReference>
<reference evidence="2 3" key="1">
    <citation type="submission" date="2016-12" db="EMBL/GenBank/DDBJ databases">
        <title>The whole genome sequencing and assembly of Bacillus cohnii DSM 6307T strain.</title>
        <authorList>
            <person name="Lee Y.-J."/>
            <person name="Yi H."/>
            <person name="Bahn Y.-S."/>
            <person name="Kim J.F."/>
            <person name="Lee D.-W."/>
        </authorList>
    </citation>
    <scope>NUCLEOTIDE SEQUENCE [LARGE SCALE GENOMIC DNA]</scope>
    <source>
        <strain evidence="2 3">DSM 6307</strain>
    </source>
</reference>
<dbReference type="InterPro" id="IPR001387">
    <property type="entry name" value="Cro/C1-type_HTH"/>
</dbReference>
<name>A0A223KVP3_9BACI</name>
<evidence type="ECO:0000259" key="1">
    <source>
        <dbReference type="PROSITE" id="PS50943"/>
    </source>
</evidence>
<accession>A0A223KVP3</accession>
<dbReference type="SUPFAM" id="SSF48452">
    <property type="entry name" value="TPR-like"/>
    <property type="match status" value="1"/>
</dbReference>
<dbReference type="GO" id="GO:0003677">
    <property type="term" value="F:DNA binding"/>
    <property type="evidence" value="ECO:0007669"/>
    <property type="project" value="InterPro"/>
</dbReference>
<feature type="domain" description="HTH cro/C1-type" evidence="1">
    <location>
        <begin position="11"/>
        <end position="64"/>
    </location>
</feature>
<dbReference type="PANTHER" id="PTHR37038">
    <property type="entry name" value="TRANSCRIPTIONAL REGULATOR-RELATED"/>
    <property type="match status" value="1"/>
</dbReference>
<keyword evidence="3" id="KW-1185">Reference proteome</keyword>